<gene>
    <name evidence="1" type="ORF">UFOPK2359_01090</name>
</gene>
<accession>A0A6J6NU92</accession>
<dbReference type="EMBL" id="CAEZXG010000095">
    <property type="protein sequence ID" value="CAB4688248.1"/>
    <property type="molecule type" value="Genomic_DNA"/>
</dbReference>
<evidence type="ECO:0000313" key="1">
    <source>
        <dbReference type="EMBL" id="CAB4688248.1"/>
    </source>
</evidence>
<dbReference type="AlphaFoldDB" id="A0A6J6NU92"/>
<reference evidence="1" key="1">
    <citation type="submission" date="2020-05" db="EMBL/GenBank/DDBJ databases">
        <authorList>
            <person name="Chiriac C."/>
            <person name="Salcher M."/>
            <person name="Ghai R."/>
            <person name="Kavagutti S V."/>
        </authorList>
    </citation>
    <scope>NUCLEOTIDE SEQUENCE</scope>
</reference>
<name>A0A6J6NU92_9ZZZZ</name>
<sequence>MINSFSAAKFFKKTVSPSKLDVSTGEPLSVAEIIDRPQASMKVE</sequence>
<organism evidence="1">
    <name type="scientific">freshwater metagenome</name>
    <dbReference type="NCBI Taxonomy" id="449393"/>
    <lineage>
        <taxon>unclassified sequences</taxon>
        <taxon>metagenomes</taxon>
        <taxon>ecological metagenomes</taxon>
    </lineage>
</organism>
<protein>
    <submittedName>
        <fullName evidence="1">Unannotated protein</fullName>
    </submittedName>
</protein>
<proteinExistence type="predicted"/>